<proteinExistence type="predicted"/>
<dbReference type="PRINTS" id="PR00040">
    <property type="entry name" value="HTHMERR"/>
</dbReference>
<dbReference type="EMBL" id="QDKQ01000064">
    <property type="protein sequence ID" value="PVM84547.1"/>
    <property type="molecule type" value="Genomic_DNA"/>
</dbReference>
<dbReference type="OrthoDB" id="9802944at2"/>
<keyword evidence="6" id="KW-1185">Reference proteome</keyword>
<dbReference type="PROSITE" id="PS50937">
    <property type="entry name" value="HTH_MERR_2"/>
    <property type="match status" value="1"/>
</dbReference>
<evidence type="ECO:0000259" key="4">
    <source>
        <dbReference type="PROSITE" id="PS50937"/>
    </source>
</evidence>
<keyword evidence="3" id="KW-0804">Transcription</keyword>
<protein>
    <submittedName>
        <fullName evidence="5">MerR family transcriptional regulator</fullName>
    </submittedName>
</protein>
<gene>
    <name evidence="5" type="ORF">DDF67_18670</name>
</gene>
<dbReference type="PANTHER" id="PTHR30204:SF92">
    <property type="entry name" value="HTH-TYPE TRANSCRIPTIONAL REGULATOR ZNTR"/>
    <property type="match status" value="1"/>
</dbReference>
<dbReference type="SUPFAM" id="SSF46955">
    <property type="entry name" value="Putative DNA-binding domain"/>
    <property type="match status" value="1"/>
</dbReference>
<comment type="caution">
    <text evidence="5">The sequence shown here is derived from an EMBL/GenBank/DDBJ whole genome shotgun (WGS) entry which is preliminary data.</text>
</comment>
<dbReference type="InterPro" id="IPR015358">
    <property type="entry name" value="Tscrpt_reg_MerR_DNA-bd"/>
</dbReference>
<feature type="domain" description="HTH merR-type" evidence="4">
    <location>
        <begin position="3"/>
        <end position="72"/>
    </location>
</feature>
<organism evidence="5 6">
    <name type="scientific">Caulobacter endophyticus</name>
    <dbReference type="NCBI Taxonomy" id="2172652"/>
    <lineage>
        <taxon>Bacteria</taxon>
        <taxon>Pseudomonadati</taxon>
        <taxon>Pseudomonadota</taxon>
        <taxon>Alphaproteobacteria</taxon>
        <taxon>Caulobacterales</taxon>
        <taxon>Caulobacteraceae</taxon>
        <taxon>Caulobacter</taxon>
    </lineage>
</organism>
<keyword evidence="2" id="KW-0238">DNA-binding</keyword>
<dbReference type="Pfam" id="PF00376">
    <property type="entry name" value="MerR"/>
    <property type="match status" value="1"/>
</dbReference>
<keyword evidence="1" id="KW-0805">Transcription regulation</keyword>
<dbReference type="GO" id="GO:0003700">
    <property type="term" value="F:DNA-binding transcription factor activity"/>
    <property type="evidence" value="ECO:0007669"/>
    <property type="project" value="InterPro"/>
</dbReference>
<evidence type="ECO:0000313" key="5">
    <source>
        <dbReference type="EMBL" id="PVM84547.1"/>
    </source>
</evidence>
<dbReference type="RefSeq" id="WP_109102348.1">
    <property type="nucleotide sequence ID" value="NZ_QDKQ01000064.1"/>
</dbReference>
<dbReference type="SMART" id="SM00422">
    <property type="entry name" value="HTH_MERR"/>
    <property type="match status" value="1"/>
</dbReference>
<dbReference type="AlphaFoldDB" id="A0A2T9JLF9"/>
<dbReference type="GO" id="GO:0003677">
    <property type="term" value="F:DNA binding"/>
    <property type="evidence" value="ECO:0007669"/>
    <property type="project" value="UniProtKB-KW"/>
</dbReference>
<dbReference type="PANTHER" id="PTHR30204">
    <property type="entry name" value="REDOX-CYCLING DRUG-SENSING TRANSCRIPTIONAL ACTIVATOR SOXR"/>
    <property type="match status" value="1"/>
</dbReference>
<dbReference type="Pfam" id="PF09278">
    <property type="entry name" value="MerR-DNA-bind"/>
    <property type="match status" value="1"/>
</dbReference>
<dbReference type="InterPro" id="IPR047057">
    <property type="entry name" value="MerR_fam"/>
</dbReference>
<evidence type="ECO:0000313" key="6">
    <source>
        <dbReference type="Proteomes" id="UP000245073"/>
    </source>
</evidence>
<dbReference type="InterPro" id="IPR009061">
    <property type="entry name" value="DNA-bd_dom_put_sf"/>
</dbReference>
<dbReference type="CDD" id="cd04785">
    <property type="entry name" value="HTH_CadR-PbrR-like"/>
    <property type="match status" value="1"/>
</dbReference>
<evidence type="ECO:0000256" key="1">
    <source>
        <dbReference type="ARBA" id="ARBA00023015"/>
    </source>
</evidence>
<dbReference type="Gene3D" id="1.10.1660.10">
    <property type="match status" value="1"/>
</dbReference>
<evidence type="ECO:0000256" key="2">
    <source>
        <dbReference type="ARBA" id="ARBA00023125"/>
    </source>
</evidence>
<reference evidence="5 6" key="1">
    <citation type="submission" date="2018-04" db="EMBL/GenBank/DDBJ databases">
        <title>The genome sequence of Caulobacter sp. 744.</title>
        <authorList>
            <person name="Gao J."/>
            <person name="Sun J."/>
        </authorList>
    </citation>
    <scope>NUCLEOTIDE SEQUENCE [LARGE SCALE GENOMIC DNA]</scope>
    <source>
        <strain evidence="5 6">774</strain>
    </source>
</reference>
<name>A0A2T9JLF9_9CAUL</name>
<dbReference type="InterPro" id="IPR000551">
    <property type="entry name" value="MerR-type_HTH_dom"/>
</dbReference>
<sequence length="134" mass="14972">MSTLSIGDLARRTGVPVETIRYYERMGLLPKPPRTEGNYRAYEATHERRLAFIKRSRDLGFGLDAIRALLDLADGADRPCGEVDALARDQLAEVERKIADLTAMRAELQDMLGHCRNDTVADCEIIGRLRGAVE</sequence>
<dbReference type="Proteomes" id="UP000245073">
    <property type="component" value="Unassembled WGS sequence"/>
</dbReference>
<evidence type="ECO:0000256" key="3">
    <source>
        <dbReference type="ARBA" id="ARBA00023163"/>
    </source>
</evidence>
<accession>A0A2T9JLF9</accession>